<dbReference type="GeneID" id="20087582"/>
<name>A0A024TQV6_9STRA</name>
<dbReference type="VEuPathDB" id="FungiDB:H310_10532"/>
<sequence>MPRTSDRFSALASAMSLRKSTVSIMVRHAAPWFANGIFFTTTSCFIPNELWIEMRSSTPGCHWLCHCSCHLVACLARQYAASVGISVNASRTLASHSCPIGNAC</sequence>
<accession>A0A024TQV6</accession>
<gene>
    <name evidence="1" type="ORF">H310_10532</name>
</gene>
<dbReference type="RefSeq" id="XP_008875171.1">
    <property type="nucleotide sequence ID" value="XM_008876949.1"/>
</dbReference>
<protein>
    <submittedName>
        <fullName evidence="1">Uncharacterized protein</fullName>
    </submittedName>
</protein>
<evidence type="ECO:0000313" key="1">
    <source>
        <dbReference type="EMBL" id="ETV96379.1"/>
    </source>
</evidence>
<dbReference type="EMBL" id="KI913977">
    <property type="protein sequence ID" value="ETV96379.1"/>
    <property type="molecule type" value="Genomic_DNA"/>
</dbReference>
<reference evidence="1" key="1">
    <citation type="submission" date="2013-12" db="EMBL/GenBank/DDBJ databases">
        <title>The Genome Sequence of Aphanomyces invadans NJM9701.</title>
        <authorList>
            <consortium name="The Broad Institute Genomics Platform"/>
            <person name="Russ C."/>
            <person name="Tyler B."/>
            <person name="van West P."/>
            <person name="Dieguez-Uribeondo J."/>
            <person name="Young S.K."/>
            <person name="Zeng Q."/>
            <person name="Gargeya S."/>
            <person name="Fitzgerald M."/>
            <person name="Abouelleil A."/>
            <person name="Alvarado L."/>
            <person name="Chapman S.B."/>
            <person name="Gainer-Dewar J."/>
            <person name="Goldberg J."/>
            <person name="Griggs A."/>
            <person name="Gujja S."/>
            <person name="Hansen M."/>
            <person name="Howarth C."/>
            <person name="Imamovic A."/>
            <person name="Ireland A."/>
            <person name="Larimer J."/>
            <person name="McCowan C."/>
            <person name="Murphy C."/>
            <person name="Pearson M."/>
            <person name="Poon T.W."/>
            <person name="Priest M."/>
            <person name="Roberts A."/>
            <person name="Saif S."/>
            <person name="Shea T."/>
            <person name="Sykes S."/>
            <person name="Wortman J."/>
            <person name="Nusbaum C."/>
            <person name="Birren B."/>
        </authorList>
    </citation>
    <scope>NUCLEOTIDE SEQUENCE [LARGE SCALE GENOMIC DNA]</scope>
    <source>
        <strain evidence="1">NJM9701</strain>
    </source>
</reference>
<proteinExistence type="predicted"/>
<dbReference type="AlphaFoldDB" id="A0A024TQV6"/>
<organism evidence="1">
    <name type="scientific">Aphanomyces invadans</name>
    <dbReference type="NCBI Taxonomy" id="157072"/>
    <lineage>
        <taxon>Eukaryota</taxon>
        <taxon>Sar</taxon>
        <taxon>Stramenopiles</taxon>
        <taxon>Oomycota</taxon>
        <taxon>Saprolegniomycetes</taxon>
        <taxon>Saprolegniales</taxon>
        <taxon>Verrucalvaceae</taxon>
        <taxon>Aphanomyces</taxon>
    </lineage>
</organism>